<protein>
    <recommendedName>
        <fullName evidence="1">RRM domain-containing protein</fullName>
    </recommendedName>
</protein>
<proteinExistence type="predicted"/>
<keyword evidence="3" id="KW-1185">Reference proteome</keyword>
<dbReference type="RefSeq" id="WP_211954528.1">
    <property type="nucleotide sequence ID" value="NZ_CAJPVI010000020.1"/>
</dbReference>
<sequence>MQILIRGLRRNVTEAMLRDMLARHAPVSSVEIVRDGDPERPWAWVDLAVDRFTAWSLMRQLDRQVFAGGRMHWYIPVHQESDGRPGGAKRLP</sequence>
<dbReference type="EMBL" id="CAJPVI010000020">
    <property type="protein sequence ID" value="CAG2149268.1"/>
    <property type="molecule type" value="Genomic_DNA"/>
</dbReference>
<evidence type="ECO:0000313" key="2">
    <source>
        <dbReference type="EMBL" id="CAG2149268.1"/>
    </source>
</evidence>
<organism evidence="2 3">
    <name type="scientific">Cupriavidus numazuensis</name>
    <dbReference type="NCBI Taxonomy" id="221992"/>
    <lineage>
        <taxon>Bacteria</taxon>
        <taxon>Pseudomonadati</taxon>
        <taxon>Pseudomonadota</taxon>
        <taxon>Betaproteobacteria</taxon>
        <taxon>Burkholderiales</taxon>
        <taxon>Burkholderiaceae</taxon>
        <taxon>Cupriavidus</taxon>
    </lineage>
</organism>
<reference evidence="2 3" key="1">
    <citation type="submission" date="2021-03" db="EMBL/GenBank/DDBJ databases">
        <authorList>
            <person name="Peeters C."/>
        </authorList>
    </citation>
    <scope>NUCLEOTIDE SEQUENCE [LARGE SCALE GENOMIC DNA]</scope>
    <source>
        <strain evidence="2 3">LMG 26411</strain>
    </source>
</reference>
<accession>A0ABM8TJ65</accession>
<dbReference type="InterPro" id="IPR012677">
    <property type="entry name" value="Nucleotide-bd_a/b_plait_sf"/>
</dbReference>
<name>A0ABM8TJ65_9BURK</name>
<evidence type="ECO:0000313" key="3">
    <source>
        <dbReference type="Proteomes" id="UP000672657"/>
    </source>
</evidence>
<dbReference type="Gene3D" id="3.30.70.330">
    <property type="match status" value="1"/>
</dbReference>
<dbReference type="SUPFAM" id="SSF54928">
    <property type="entry name" value="RNA-binding domain, RBD"/>
    <property type="match status" value="1"/>
</dbReference>
<gene>
    <name evidence="2" type="ORF">LMG26411_03508</name>
</gene>
<dbReference type="InterPro" id="IPR000504">
    <property type="entry name" value="RRM_dom"/>
</dbReference>
<dbReference type="Pfam" id="PF00076">
    <property type="entry name" value="RRM_1"/>
    <property type="match status" value="1"/>
</dbReference>
<dbReference type="Proteomes" id="UP000672657">
    <property type="component" value="Unassembled WGS sequence"/>
</dbReference>
<dbReference type="CDD" id="cd00590">
    <property type="entry name" value="RRM_SF"/>
    <property type="match status" value="1"/>
</dbReference>
<dbReference type="InterPro" id="IPR035979">
    <property type="entry name" value="RBD_domain_sf"/>
</dbReference>
<feature type="domain" description="RRM" evidence="1">
    <location>
        <begin position="3"/>
        <end position="45"/>
    </location>
</feature>
<evidence type="ECO:0000259" key="1">
    <source>
        <dbReference type="Pfam" id="PF00076"/>
    </source>
</evidence>
<comment type="caution">
    <text evidence="2">The sequence shown here is derived from an EMBL/GenBank/DDBJ whole genome shotgun (WGS) entry which is preliminary data.</text>
</comment>